<reference evidence="2 3" key="1">
    <citation type="journal article" date="2018" name="Nat. Ecol. Evol.">
        <title>Shark genomes provide insights into elasmobranch evolution and the origin of vertebrates.</title>
        <authorList>
            <person name="Hara Y"/>
            <person name="Yamaguchi K"/>
            <person name="Onimaru K"/>
            <person name="Kadota M"/>
            <person name="Koyanagi M"/>
            <person name="Keeley SD"/>
            <person name="Tatsumi K"/>
            <person name="Tanaka K"/>
            <person name="Motone F"/>
            <person name="Kageyama Y"/>
            <person name="Nozu R"/>
            <person name="Adachi N"/>
            <person name="Nishimura O"/>
            <person name="Nakagawa R"/>
            <person name="Tanegashima C"/>
            <person name="Kiyatake I"/>
            <person name="Matsumoto R"/>
            <person name="Murakumo K"/>
            <person name="Nishida K"/>
            <person name="Terakita A"/>
            <person name="Kuratani S"/>
            <person name="Sato K"/>
            <person name="Hyodo S Kuraku.S."/>
        </authorList>
    </citation>
    <scope>NUCLEOTIDE SEQUENCE [LARGE SCALE GENOMIC DNA]</scope>
</reference>
<name>A0A401RN09_CHIPU</name>
<keyword evidence="3" id="KW-1185">Reference proteome</keyword>
<comment type="caution">
    <text evidence="2">The sequence shown here is derived from an EMBL/GenBank/DDBJ whole genome shotgun (WGS) entry which is preliminary data.</text>
</comment>
<protein>
    <submittedName>
        <fullName evidence="2">Uncharacterized protein</fullName>
    </submittedName>
</protein>
<sequence>MATHLQRANRANARITSRTVDPTARSRGMGRARRVFRRMVTVMRDKKPLLDSHLALTLLPDVSHIADIFTGTGEEKLLNHETRRIIAEGCATKT</sequence>
<proteinExistence type="predicted"/>
<accession>A0A401RN09</accession>
<feature type="region of interest" description="Disordered" evidence="1">
    <location>
        <begin position="1"/>
        <end position="29"/>
    </location>
</feature>
<gene>
    <name evidence="2" type="ORF">chiPu_0000044</name>
</gene>
<dbReference type="AlphaFoldDB" id="A0A401RN09"/>
<evidence type="ECO:0000313" key="2">
    <source>
        <dbReference type="EMBL" id="GCC19519.1"/>
    </source>
</evidence>
<organism evidence="2 3">
    <name type="scientific">Chiloscyllium punctatum</name>
    <name type="common">Brownbanded bambooshark</name>
    <name type="synonym">Hemiscyllium punctatum</name>
    <dbReference type="NCBI Taxonomy" id="137246"/>
    <lineage>
        <taxon>Eukaryota</taxon>
        <taxon>Metazoa</taxon>
        <taxon>Chordata</taxon>
        <taxon>Craniata</taxon>
        <taxon>Vertebrata</taxon>
        <taxon>Chondrichthyes</taxon>
        <taxon>Elasmobranchii</taxon>
        <taxon>Galeomorphii</taxon>
        <taxon>Galeoidea</taxon>
        <taxon>Orectolobiformes</taxon>
        <taxon>Hemiscylliidae</taxon>
        <taxon>Chiloscyllium</taxon>
    </lineage>
</organism>
<evidence type="ECO:0000313" key="3">
    <source>
        <dbReference type="Proteomes" id="UP000287033"/>
    </source>
</evidence>
<dbReference type="Proteomes" id="UP000287033">
    <property type="component" value="Unassembled WGS sequence"/>
</dbReference>
<dbReference type="EMBL" id="BEZZ01000001">
    <property type="protein sequence ID" value="GCC19519.1"/>
    <property type="molecule type" value="Genomic_DNA"/>
</dbReference>
<evidence type="ECO:0000256" key="1">
    <source>
        <dbReference type="SAM" id="MobiDB-lite"/>
    </source>
</evidence>